<dbReference type="InterPro" id="IPR011006">
    <property type="entry name" value="CheY-like_superfamily"/>
</dbReference>
<dbReference type="EMBL" id="CP016094">
    <property type="protein sequence ID" value="AOS46289.1"/>
    <property type="molecule type" value="Genomic_DNA"/>
</dbReference>
<dbReference type="KEGG" id="obg:Verru16b_03390"/>
<dbReference type="Pfam" id="PF00072">
    <property type="entry name" value="Response_reg"/>
    <property type="match status" value="1"/>
</dbReference>
<dbReference type="GO" id="GO:0000160">
    <property type="term" value="P:phosphorelay signal transduction system"/>
    <property type="evidence" value="ECO:0007669"/>
    <property type="project" value="InterPro"/>
</dbReference>
<dbReference type="InterPro" id="IPR058245">
    <property type="entry name" value="NreC/VraR/RcsB-like_REC"/>
</dbReference>
<dbReference type="PANTHER" id="PTHR44591:SF3">
    <property type="entry name" value="RESPONSE REGULATORY DOMAIN-CONTAINING PROTEIN"/>
    <property type="match status" value="1"/>
</dbReference>
<sequence length="133" mass="14899">MSSPRTILLTDDEPHIRKFIGLVLRQFDQPRILEAADGAIAVQLYAQEKPDLVLLDVNMPNLDGLQALAQIKQHDPDALVVMLTSLANRHTVEECLRLGAADYIRKDTPRDELTARFQEIISDCFGEQPVPPV</sequence>
<proteinExistence type="predicted"/>
<evidence type="ECO:0000313" key="4">
    <source>
        <dbReference type="EMBL" id="AOS46289.1"/>
    </source>
</evidence>
<dbReference type="Proteomes" id="UP000095228">
    <property type="component" value="Chromosome"/>
</dbReference>
<feature type="domain" description="Response regulatory" evidence="3">
    <location>
        <begin position="6"/>
        <end position="121"/>
    </location>
</feature>
<gene>
    <name evidence="4" type="primary">cheY_4</name>
    <name evidence="4" type="ORF">Verru16b_03390</name>
</gene>
<dbReference type="PANTHER" id="PTHR44591">
    <property type="entry name" value="STRESS RESPONSE REGULATOR PROTEIN 1"/>
    <property type="match status" value="1"/>
</dbReference>
<protein>
    <submittedName>
        <fullName evidence="4">Chemotaxis protein CheY</fullName>
    </submittedName>
</protein>
<dbReference type="RefSeq" id="WP_069963360.1">
    <property type="nucleotide sequence ID" value="NZ_CP016094.1"/>
</dbReference>
<dbReference type="InterPro" id="IPR001789">
    <property type="entry name" value="Sig_transdc_resp-reg_receiver"/>
</dbReference>
<dbReference type="PROSITE" id="PS50110">
    <property type="entry name" value="RESPONSE_REGULATORY"/>
    <property type="match status" value="1"/>
</dbReference>
<dbReference type="SUPFAM" id="SSF52172">
    <property type="entry name" value="CheY-like"/>
    <property type="match status" value="1"/>
</dbReference>
<dbReference type="InterPro" id="IPR050595">
    <property type="entry name" value="Bact_response_regulator"/>
</dbReference>
<dbReference type="STRING" id="1838286.Verru16b_03390"/>
<accession>A0A1D8AZG8</accession>
<feature type="modified residue" description="4-aspartylphosphate" evidence="2">
    <location>
        <position position="56"/>
    </location>
</feature>
<evidence type="ECO:0000256" key="2">
    <source>
        <dbReference type="PROSITE-ProRule" id="PRU00169"/>
    </source>
</evidence>
<dbReference type="Gene3D" id="3.40.50.2300">
    <property type="match status" value="1"/>
</dbReference>
<evidence type="ECO:0000313" key="5">
    <source>
        <dbReference type="Proteomes" id="UP000095228"/>
    </source>
</evidence>
<dbReference type="AlphaFoldDB" id="A0A1D8AZG8"/>
<keyword evidence="5" id="KW-1185">Reference proteome</keyword>
<dbReference type="SMART" id="SM00448">
    <property type="entry name" value="REC"/>
    <property type="match status" value="1"/>
</dbReference>
<organism evidence="4 5">
    <name type="scientific">Lacunisphaera limnophila</name>
    <dbReference type="NCBI Taxonomy" id="1838286"/>
    <lineage>
        <taxon>Bacteria</taxon>
        <taxon>Pseudomonadati</taxon>
        <taxon>Verrucomicrobiota</taxon>
        <taxon>Opitutia</taxon>
        <taxon>Opitutales</taxon>
        <taxon>Opitutaceae</taxon>
        <taxon>Lacunisphaera</taxon>
    </lineage>
</organism>
<name>A0A1D8AZG8_9BACT</name>
<keyword evidence="1 2" id="KW-0597">Phosphoprotein</keyword>
<evidence type="ECO:0000256" key="1">
    <source>
        <dbReference type="ARBA" id="ARBA00022553"/>
    </source>
</evidence>
<dbReference type="OrthoDB" id="195636at2"/>
<evidence type="ECO:0000259" key="3">
    <source>
        <dbReference type="PROSITE" id="PS50110"/>
    </source>
</evidence>
<dbReference type="CDD" id="cd17535">
    <property type="entry name" value="REC_NarL-like"/>
    <property type="match status" value="1"/>
</dbReference>
<reference evidence="4 5" key="1">
    <citation type="submission" date="2016-06" db="EMBL/GenBank/DDBJ databases">
        <title>Three novel species with peptidoglycan cell walls form the new genus Lacunisphaera gen. nov. in the family Opitutaceae of the verrucomicrobial subdivision 4.</title>
        <authorList>
            <person name="Rast P."/>
            <person name="Gloeckner I."/>
            <person name="Jogler M."/>
            <person name="Boedeker C."/>
            <person name="Jeske O."/>
            <person name="Wiegand S."/>
            <person name="Reinhardt R."/>
            <person name="Schumann P."/>
            <person name="Rohde M."/>
            <person name="Spring S."/>
            <person name="Gloeckner F.O."/>
            <person name="Jogler C."/>
        </authorList>
    </citation>
    <scope>NUCLEOTIDE SEQUENCE [LARGE SCALE GENOMIC DNA]</scope>
    <source>
        <strain evidence="4 5">IG16b</strain>
    </source>
</reference>